<dbReference type="Proteomes" id="UP000515159">
    <property type="component" value="Chromosome 16"/>
</dbReference>
<accession>A0A6P8PWU1</accession>
<proteinExistence type="predicted"/>
<keyword evidence="4" id="KW-0325">Glycoprotein</keyword>
<dbReference type="Pfam" id="PF07686">
    <property type="entry name" value="V-set"/>
    <property type="match status" value="1"/>
</dbReference>
<evidence type="ECO:0000259" key="6">
    <source>
        <dbReference type="PROSITE" id="PS50835"/>
    </source>
</evidence>
<dbReference type="PANTHER" id="PTHR12080:SF18">
    <property type="entry name" value="SLAM FAMILY MEMBER 9"/>
    <property type="match status" value="1"/>
</dbReference>
<evidence type="ECO:0000256" key="1">
    <source>
        <dbReference type="ARBA" id="ARBA00004370"/>
    </source>
</evidence>
<dbReference type="RefSeq" id="XP_033779293.1">
    <property type="nucleotide sequence ID" value="XM_033923402.1"/>
</dbReference>
<keyword evidence="3 5" id="KW-0472">Membrane</keyword>
<keyword evidence="5" id="KW-1133">Transmembrane helix</keyword>
<dbReference type="InterPro" id="IPR015631">
    <property type="entry name" value="CD2/SLAM_rcpt"/>
</dbReference>
<organism evidence="7 8">
    <name type="scientific">Geotrypetes seraphini</name>
    <name type="common">Gaboon caecilian</name>
    <name type="synonym">Caecilia seraphini</name>
    <dbReference type="NCBI Taxonomy" id="260995"/>
    <lineage>
        <taxon>Eukaryota</taxon>
        <taxon>Metazoa</taxon>
        <taxon>Chordata</taxon>
        <taxon>Craniata</taxon>
        <taxon>Vertebrata</taxon>
        <taxon>Euteleostomi</taxon>
        <taxon>Amphibia</taxon>
        <taxon>Gymnophiona</taxon>
        <taxon>Geotrypetes</taxon>
    </lineage>
</organism>
<dbReference type="Gene3D" id="2.60.40.10">
    <property type="entry name" value="Immunoglobulins"/>
    <property type="match status" value="2"/>
</dbReference>
<dbReference type="InParanoid" id="A0A6P8PWU1"/>
<gene>
    <name evidence="8" type="primary">LOC117349807</name>
</gene>
<dbReference type="SUPFAM" id="SSF48726">
    <property type="entry name" value="Immunoglobulin"/>
    <property type="match status" value="1"/>
</dbReference>
<dbReference type="GO" id="GO:0042110">
    <property type="term" value="P:T cell activation"/>
    <property type="evidence" value="ECO:0007669"/>
    <property type="project" value="TreeGrafter"/>
</dbReference>
<sequence length="292" mass="32335">MTPEAAMPVHTQSETPGSQQLGQHYLLAINGCKDNEGEKCQVDERCSVTWKCCFYVKRKAIHASKGLQTPVELNGILGGLVTFHPEIPEEYHVISVTWILVASSKVIAVIKPNQDITVRDVQYQGRVETPNRNYALQIKGLRMEDSGSYSVTVYSNMVTIKRDYKLQVFQRVSVLDINVTSMGGSSMNCKVMLNCTVKEAGKGIVYTWSKGGENKQVYAGPILQLSLTADNSKLTYTCKATNPVSEGFKEIRPFDYCKNDMAFGDNGTGNIQRSFLTLIAVGLLFSLLVLLE</sequence>
<feature type="transmembrane region" description="Helical" evidence="5">
    <location>
        <begin position="274"/>
        <end position="291"/>
    </location>
</feature>
<dbReference type="AlphaFoldDB" id="A0A6P8PWU1"/>
<dbReference type="InterPro" id="IPR036179">
    <property type="entry name" value="Ig-like_dom_sf"/>
</dbReference>
<evidence type="ECO:0000256" key="4">
    <source>
        <dbReference type="ARBA" id="ARBA00023180"/>
    </source>
</evidence>
<dbReference type="GeneID" id="117349807"/>
<dbReference type="InterPro" id="IPR013783">
    <property type="entry name" value="Ig-like_fold"/>
</dbReference>
<evidence type="ECO:0000256" key="2">
    <source>
        <dbReference type="ARBA" id="ARBA00022729"/>
    </source>
</evidence>
<evidence type="ECO:0000256" key="3">
    <source>
        <dbReference type="ARBA" id="ARBA00023136"/>
    </source>
</evidence>
<reference evidence="8" key="1">
    <citation type="submission" date="2025-08" db="UniProtKB">
        <authorList>
            <consortium name="RefSeq"/>
        </authorList>
    </citation>
    <scope>IDENTIFICATION</scope>
</reference>
<dbReference type="GO" id="GO:0009897">
    <property type="term" value="C:external side of plasma membrane"/>
    <property type="evidence" value="ECO:0007669"/>
    <property type="project" value="TreeGrafter"/>
</dbReference>
<evidence type="ECO:0000313" key="8">
    <source>
        <dbReference type="RefSeq" id="XP_033779293.1"/>
    </source>
</evidence>
<comment type="subcellular location">
    <subcellularLocation>
        <location evidence="1">Membrane</location>
    </subcellularLocation>
</comment>
<dbReference type="KEGG" id="gsh:117349807"/>
<feature type="domain" description="Ig-like" evidence="6">
    <location>
        <begin position="170"/>
        <end position="255"/>
    </location>
</feature>
<name>A0A6P8PWU1_GEOSA</name>
<dbReference type="PROSITE" id="PS50835">
    <property type="entry name" value="IG_LIKE"/>
    <property type="match status" value="1"/>
</dbReference>
<keyword evidence="2" id="KW-0732">Signal</keyword>
<evidence type="ECO:0000313" key="7">
    <source>
        <dbReference type="Proteomes" id="UP000515159"/>
    </source>
</evidence>
<dbReference type="PANTHER" id="PTHR12080">
    <property type="entry name" value="SIGNALING LYMPHOCYTIC ACTIVATION MOLECULE"/>
    <property type="match status" value="1"/>
</dbReference>
<dbReference type="InterPro" id="IPR007110">
    <property type="entry name" value="Ig-like_dom"/>
</dbReference>
<keyword evidence="5" id="KW-0812">Transmembrane</keyword>
<protein>
    <submittedName>
        <fullName evidence="8">SLAM family member 5-like</fullName>
    </submittedName>
</protein>
<dbReference type="InterPro" id="IPR013106">
    <property type="entry name" value="Ig_V-set"/>
</dbReference>
<keyword evidence="7" id="KW-1185">Reference proteome</keyword>
<evidence type="ECO:0000256" key="5">
    <source>
        <dbReference type="SAM" id="Phobius"/>
    </source>
</evidence>